<dbReference type="PROSITE" id="PS51725">
    <property type="entry name" value="ABM"/>
    <property type="match status" value="1"/>
</dbReference>
<reference evidence="2 3" key="1">
    <citation type="submission" date="2018-07" db="EMBL/GenBank/DDBJ databases">
        <title>Genomic Encyclopedia of Type Strains, Phase IV (KMG-IV): sequencing the most valuable type-strain genomes for metagenomic binning, comparative biology and taxonomic classification.</title>
        <authorList>
            <person name="Goeker M."/>
        </authorList>
    </citation>
    <scope>NUCLEOTIDE SEQUENCE [LARGE SCALE GENOMIC DNA]</scope>
    <source>
        <strain evidence="2 3">DSM 21410</strain>
    </source>
</reference>
<dbReference type="SUPFAM" id="SSF54909">
    <property type="entry name" value="Dimeric alpha+beta barrel"/>
    <property type="match status" value="1"/>
</dbReference>
<dbReference type="InterPro" id="IPR007138">
    <property type="entry name" value="ABM_dom"/>
</dbReference>
<dbReference type="Pfam" id="PF03992">
    <property type="entry name" value="ABM"/>
    <property type="match status" value="1"/>
</dbReference>
<dbReference type="RefSeq" id="WP_037360437.1">
    <property type="nucleotide sequence ID" value="NZ_BHZF01000002.1"/>
</dbReference>
<evidence type="ECO:0000259" key="1">
    <source>
        <dbReference type="PROSITE" id="PS51725"/>
    </source>
</evidence>
<dbReference type="Proteomes" id="UP000253517">
    <property type="component" value="Unassembled WGS sequence"/>
</dbReference>
<evidence type="ECO:0000313" key="2">
    <source>
        <dbReference type="EMBL" id="RCX03639.1"/>
    </source>
</evidence>
<proteinExistence type="predicted"/>
<organism evidence="2 3">
    <name type="scientific">Schleiferia thermophila</name>
    <dbReference type="NCBI Taxonomy" id="884107"/>
    <lineage>
        <taxon>Bacteria</taxon>
        <taxon>Pseudomonadati</taxon>
        <taxon>Bacteroidota</taxon>
        <taxon>Flavobacteriia</taxon>
        <taxon>Flavobacteriales</taxon>
        <taxon>Schleiferiaceae</taxon>
        <taxon>Schleiferia</taxon>
    </lineage>
</organism>
<feature type="domain" description="ABM" evidence="1">
    <location>
        <begin position="1"/>
        <end position="94"/>
    </location>
</feature>
<comment type="caution">
    <text evidence="2">The sequence shown here is derived from an EMBL/GenBank/DDBJ whole genome shotgun (WGS) entry which is preliminary data.</text>
</comment>
<keyword evidence="3" id="KW-1185">Reference proteome</keyword>
<sequence length="97" mass="11625">MIRIVKMTFSEHKTEDFLKLFDATKDLIRNQPGCKGLKLIRNLNQPNVFFTISIWEDEKSLENYRNSEVFKTVWTQTKRLFADKPEAWSTEEIFHLE</sequence>
<dbReference type="AlphaFoldDB" id="A0A369A348"/>
<gene>
    <name evidence="2" type="ORF">DES35_10289</name>
</gene>
<dbReference type="EMBL" id="QPJS01000002">
    <property type="protein sequence ID" value="RCX03639.1"/>
    <property type="molecule type" value="Genomic_DNA"/>
</dbReference>
<name>A0A369A348_9FLAO</name>
<dbReference type="InterPro" id="IPR011008">
    <property type="entry name" value="Dimeric_a/b-barrel"/>
</dbReference>
<protein>
    <recommendedName>
        <fullName evidence="1">ABM domain-containing protein</fullName>
    </recommendedName>
</protein>
<evidence type="ECO:0000313" key="3">
    <source>
        <dbReference type="Proteomes" id="UP000253517"/>
    </source>
</evidence>
<accession>A0A369A348</accession>
<dbReference type="Gene3D" id="3.30.70.100">
    <property type="match status" value="1"/>
</dbReference>